<dbReference type="Pfam" id="PF02518">
    <property type="entry name" value="HATPase_c"/>
    <property type="match status" value="1"/>
</dbReference>
<evidence type="ECO:0000259" key="10">
    <source>
        <dbReference type="PROSITE" id="PS50113"/>
    </source>
</evidence>
<dbReference type="FunFam" id="1.10.287.130:FF:000001">
    <property type="entry name" value="Two-component sensor histidine kinase"/>
    <property type="match status" value="1"/>
</dbReference>
<dbReference type="InterPro" id="IPR004358">
    <property type="entry name" value="Sig_transdc_His_kin-like_C"/>
</dbReference>
<dbReference type="InterPro" id="IPR003661">
    <property type="entry name" value="HisK_dim/P_dom"/>
</dbReference>
<dbReference type="Gene3D" id="3.30.565.10">
    <property type="entry name" value="Histidine kinase-like ATPase, C-terminal domain"/>
    <property type="match status" value="1"/>
</dbReference>
<dbReference type="PRINTS" id="PR00344">
    <property type="entry name" value="BCTRLSENSOR"/>
</dbReference>
<dbReference type="InterPro" id="IPR000700">
    <property type="entry name" value="PAS-assoc_C"/>
</dbReference>
<dbReference type="PROSITE" id="PS50109">
    <property type="entry name" value="HIS_KIN"/>
    <property type="match status" value="1"/>
</dbReference>
<dbReference type="Gene3D" id="1.10.287.130">
    <property type="match status" value="1"/>
</dbReference>
<evidence type="ECO:0000256" key="1">
    <source>
        <dbReference type="ARBA" id="ARBA00000085"/>
    </source>
</evidence>
<evidence type="ECO:0000259" key="9">
    <source>
        <dbReference type="PROSITE" id="PS50112"/>
    </source>
</evidence>
<dbReference type="FunFam" id="3.30.565.10:FF:000006">
    <property type="entry name" value="Sensor histidine kinase WalK"/>
    <property type="match status" value="1"/>
</dbReference>
<feature type="domain" description="PAS" evidence="9">
    <location>
        <begin position="21"/>
        <end position="91"/>
    </location>
</feature>
<dbReference type="InterPro" id="IPR013767">
    <property type="entry name" value="PAS_fold"/>
</dbReference>
<evidence type="ECO:0000256" key="6">
    <source>
        <dbReference type="ARBA" id="ARBA00023012"/>
    </source>
</evidence>
<dbReference type="SMART" id="SM00388">
    <property type="entry name" value="HisKA"/>
    <property type="match status" value="1"/>
</dbReference>
<evidence type="ECO:0000256" key="4">
    <source>
        <dbReference type="ARBA" id="ARBA00022679"/>
    </source>
</evidence>
<evidence type="ECO:0000313" key="11">
    <source>
        <dbReference type="EMBL" id="ATP57798.1"/>
    </source>
</evidence>
<dbReference type="Pfam" id="PF00989">
    <property type="entry name" value="PAS"/>
    <property type="match status" value="1"/>
</dbReference>
<dbReference type="GO" id="GO:0004721">
    <property type="term" value="F:phosphoprotein phosphatase activity"/>
    <property type="evidence" value="ECO:0007669"/>
    <property type="project" value="TreeGrafter"/>
</dbReference>
<dbReference type="OrthoDB" id="9813151at2"/>
<dbReference type="InterPro" id="IPR005467">
    <property type="entry name" value="His_kinase_dom"/>
</dbReference>
<dbReference type="SMART" id="SM00091">
    <property type="entry name" value="PAS"/>
    <property type="match status" value="2"/>
</dbReference>
<dbReference type="SMART" id="SM00387">
    <property type="entry name" value="HATPase_c"/>
    <property type="match status" value="1"/>
</dbReference>
<sequence>MNGKRTKHVELITALELAEARSAMLAAIVDSSYDAIISKDLTGIVTSWNHSAQHIFGYSPDEMIGQSIMKLIPEERKEEETQILAHLRNGNRIENFETRRVTKSGHLIDVSLTISPVRDLNGRIIGVSKIARDITDKKQEEERKKNFVTILSHELKTPITSMHAYIQLGLARSLKIEDQTLSNLLERAKSQTIKMTSMINDFLDLSRVEENRMFIDIKPFSLNELLLELIDESQTVAPKFYIEVNCPPLINVLADKDKIGCVLTNLVGNAIKYSKDSTTIKINCSIIGNTVKIDVVDQGIGISPENQKKLFKRFFRVNDTSDNKVNGLGIGLYLAAEIIKLHEGEIKVNSRLGKGSEFSFTLPLIPK</sequence>
<evidence type="ECO:0000256" key="5">
    <source>
        <dbReference type="ARBA" id="ARBA00022777"/>
    </source>
</evidence>
<keyword evidence="12" id="KW-1185">Reference proteome</keyword>
<dbReference type="PANTHER" id="PTHR45453:SF1">
    <property type="entry name" value="PHOSPHATE REGULON SENSOR PROTEIN PHOR"/>
    <property type="match status" value="1"/>
</dbReference>
<evidence type="ECO:0000256" key="2">
    <source>
        <dbReference type="ARBA" id="ARBA00012438"/>
    </source>
</evidence>
<dbReference type="InterPro" id="IPR001610">
    <property type="entry name" value="PAC"/>
</dbReference>
<dbReference type="KEGG" id="pgs:CPT03_15660"/>
<dbReference type="EMBL" id="CP024091">
    <property type="protein sequence ID" value="ATP57798.1"/>
    <property type="molecule type" value="Genomic_DNA"/>
</dbReference>
<dbReference type="GO" id="GO:0005886">
    <property type="term" value="C:plasma membrane"/>
    <property type="evidence" value="ECO:0007669"/>
    <property type="project" value="TreeGrafter"/>
</dbReference>
<dbReference type="AlphaFoldDB" id="A0A2D1U864"/>
<dbReference type="InterPro" id="IPR003594">
    <property type="entry name" value="HATPase_dom"/>
</dbReference>
<dbReference type="CDD" id="cd00130">
    <property type="entry name" value="PAS"/>
    <property type="match status" value="1"/>
</dbReference>
<evidence type="ECO:0000259" key="8">
    <source>
        <dbReference type="PROSITE" id="PS50109"/>
    </source>
</evidence>
<keyword evidence="3" id="KW-0597">Phosphoprotein</keyword>
<organism evidence="11 12">
    <name type="scientific">Pedobacter ginsengisoli</name>
    <dbReference type="NCBI Taxonomy" id="363852"/>
    <lineage>
        <taxon>Bacteria</taxon>
        <taxon>Pseudomonadati</taxon>
        <taxon>Bacteroidota</taxon>
        <taxon>Sphingobacteriia</taxon>
        <taxon>Sphingobacteriales</taxon>
        <taxon>Sphingobacteriaceae</taxon>
        <taxon>Pedobacter</taxon>
    </lineage>
</organism>
<keyword evidence="4" id="KW-0808">Transferase</keyword>
<dbReference type="PROSITE" id="PS50113">
    <property type="entry name" value="PAC"/>
    <property type="match status" value="1"/>
</dbReference>
<dbReference type="GO" id="GO:0016036">
    <property type="term" value="P:cellular response to phosphate starvation"/>
    <property type="evidence" value="ECO:0007669"/>
    <property type="project" value="TreeGrafter"/>
</dbReference>
<gene>
    <name evidence="11" type="ORF">CPT03_15660</name>
</gene>
<reference evidence="11 12" key="1">
    <citation type="submission" date="2017-10" db="EMBL/GenBank/DDBJ databases">
        <title>Whole genome of Pedobacter ginsengisoli T01R-27 isolated from tomato rhizosphere.</title>
        <authorList>
            <person name="Weon H.-Y."/>
            <person name="Lee S.A."/>
            <person name="Sang M.K."/>
            <person name="Song J."/>
        </authorList>
    </citation>
    <scope>NUCLEOTIDE SEQUENCE [LARGE SCALE GENOMIC DNA]</scope>
    <source>
        <strain evidence="11 12">T01R-27</strain>
    </source>
</reference>
<dbReference type="NCBIfam" id="TIGR00229">
    <property type="entry name" value="sensory_box"/>
    <property type="match status" value="1"/>
</dbReference>
<dbReference type="Pfam" id="PF00512">
    <property type="entry name" value="HisKA"/>
    <property type="match status" value="1"/>
</dbReference>
<feature type="domain" description="Histidine kinase" evidence="8">
    <location>
        <begin position="150"/>
        <end position="366"/>
    </location>
</feature>
<dbReference type="SUPFAM" id="SSF55874">
    <property type="entry name" value="ATPase domain of HSP90 chaperone/DNA topoisomerase II/histidine kinase"/>
    <property type="match status" value="1"/>
</dbReference>
<dbReference type="InterPro" id="IPR050351">
    <property type="entry name" value="BphY/WalK/GraS-like"/>
</dbReference>
<evidence type="ECO:0000256" key="7">
    <source>
        <dbReference type="ARBA" id="ARBA00023136"/>
    </source>
</evidence>
<dbReference type="InterPro" id="IPR000014">
    <property type="entry name" value="PAS"/>
</dbReference>
<dbReference type="Proteomes" id="UP000223749">
    <property type="component" value="Chromosome"/>
</dbReference>
<dbReference type="SMART" id="SM00086">
    <property type="entry name" value="PAC"/>
    <property type="match status" value="1"/>
</dbReference>
<dbReference type="InterPro" id="IPR036890">
    <property type="entry name" value="HATPase_C_sf"/>
</dbReference>
<dbReference type="GO" id="GO:0006355">
    <property type="term" value="P:regulation of DNA-templated transcription"/>
    <property type="evidence" value="ECO:0007669"/>
    <property type="project" value="InterPro"/>
</dbReference>
<name>A0A2D1U864_9SPHI</name>
<dbReference type="Gene3D" id="3.30.450.20">
    <property type="entry name" value="PAS domain"/>
    <property type="match status" value="1"/>
</dbReference>
<keyword evidence="7" id="KW-0472">Membrane</keyword>
<dbReference type="InterPro" id="IPR036097">
    <property type="entry name" value="HisK_dim/P_sf"/>
</dbReference>
<dbReference type="CDD" id="cd00082">
    <property type="entry name" value="HisKA"/>
    <property type="match status" value="1"/>
</dbReference>
<dbReference type="EC" id="2.7.13.3" evidence="2"/>
<protein>
    <recommendedName>
        <fullName evidence="2">histidine kinase</fullName>
        <ecNumber evidence="2">2.7.13.3</ecNumber>
    </recommendedName>
</protein>
<dbReference type="PROSITE" id="PS50112">
    <property type="entry name" value="PAS"/>
    <property type="match status" value="1"/>
</dbReference>
<evidence type="ECO:0000313" key="12">
    <source>
        <dbReference type="Proteomes" id="UP000223749"/>
    </source>
</evidence>
<feature type="domain" description="PAC" evidence="10">
    <location>
        <begin position="94"/>
        <end position="146"/>
    </location>
</feature>
<keyword evidence="5" id="KW-0418">Kinase</keyword>
<dbReference type="InterPro" id="IPR035965">
    <property type="entry name" value="PAS-like_dom_sf"/>
</dbReference>
<keyword evidence="6" id="KW-0902">Two-component regulatory system</keyword>
<dbReference type="SUPFAM" id="SSF47384">
    <property type="entry name" value="Homodimeric domain of signal transducing histidine kinase"/>
    <property type="match status" value="1"/>
</dbReference>
<dbReference type="RefSeq" id="WP_099439710.1">
    <property type="nucleotide sequence ID" value="NZ_CP024091.1"/>
</dbReference>
<dbReference type="PANTHER" id="PTHR45453">
    <property type="entry name" value="PHOSPHATE REGULON SENSOR PROTEIN PHOR"/>
    <property type="match status" value="1"/>
</dbReference>
<evidence type="ECO:0000256" key="3">
    <source>
        <dbReference type="ARBA" id="ARBA00022553"/>
    </source>
</evidence>
<comment type="catalytic activity">
    <reaction evidence="1">
        <text>ATP + protein L-histidine = ADP + protein N-phospho-L-histidine.</text>
        <dbReference type="EC" id="2.7.13.3"/>
    </reaction>
</comment>
<dbReference type="GO" id="GO:0000155">
    <property type="term" value="F:phosphorelay sensor kinase activity"/>
    <property type="evidence" value="ECO:0007669"/>
    <property type="project" value="InterPro"/>
</dbReference>
<accession>A0A2D1U864</accession>
<dbReference type="SUPFAM" id="SSF55785">
    <property type="entry name" value="PYP-like sensor domain (PAS domain)"/>
    <property type="match status" value="1"/>
</dbReference>
<proteinExistence type="predicted"/>